<comment type="caution">
    <text evidence="10">The sequence shown here is derived from an EMBL/GenBank/DDBJ whole genome shotgun (WGS) entry which is preliminary data.</text>
</comment>
<feature type="coiled-coil region" evidence="9">
    <location>
        <begin position="94"/>
        <end position="128"/>
    </location>
</feature>
<keyword evidence="8" id="KW-0375">Hydrogen ion transport</keyword>
<dbReference type="InterPro" id="IPR002490">
    <property type="entry name" value="V-ATPase_116kDa_su"/>
</dbReference>
<dbReference type="GO" id="GO:0046961">
    <property type="term" value="F:proton-transporting ATPase activity, rotational mechanism"/>
    <property type="evidence" value="ECO:0007669"/>
    <property type="project" value="InterPro"/>
</dbReference>
<dbReference type="EMBL" id="CAJOBC010050568">
    <property type="protein sequence ID" value="CAF4176222.1"/>
    <property type="molecule type" value="Genomic_DNA"/>
</dbReference>
<dbReference type="Pfam" id="PF01496">
    <property type="entry name" value="V_ATPase_I"/>
    <property type="match status" value="1"/>
</dbReference>
<evidence type="ECO:0000313" key="10">
    <source>
        <dbReference type="EMBL" id="CAF1326260.1"/>
    </source>
</evidence>
<proteinExistence type="inferred from homology"/>
<evidence type="ECO:0000256" key="4">
    <source>
        <dbReference type="ARBA" id="ARBA00022692"/>
    </source>
</evidence>
<gene>
    <name evidence="10" type="ORF">GPM918_LOCUS29719</name>
    <name evidence="11" type="ORF">SRO942_LOCUS30310</name>
</gene>
<keyword evidence="12" id="KW-1185">Reference proteome</keyword>
<evidence type="ECO:0000256" key="5">
    <source>
        <dbReference type="ARBA" id="ARBA00022989"/>
    </source>
</evidence>
<comment type="similarity">
    <text evidence="2 8">Belongs to the V-ATPase 116 kDa subunit family.</text>
</comment>
<evidence type="ECO:0000313" key="12">
    <source>
        <dbReference type="Proteomes" id="UP000663829"/>
    </source>
</evidence>
<dbReference type="GO" id="GO:0033179">
    <property type="term" value="C:proton-transporting V-type ATPase, V0 domain"/>
    <property type="evidence" value="ECO:0007669"/>
    <property type="project" value="InterPro"/>
</dbReference>
<evidence type="ECO:0000256" key="6">
    <source>
        <dbReference type="ARBA" id="ARBA00023065"/>
    </source>
</evidence>
<dbReference type="PANTHER" id="PTHR11629:SF63">
    <property type="entry name" value="V-TYPE PROTON ATPASE SUBUNIT A"/>
    <property type="match status" value="1"/>
</dbReference>
<dbReference type="GO" id="GO:0005886">
    <property type="term" value="C:plasma membrane"/>
    <property type="evidence" value="ECO:0007669"/>
    <property type="project" value="TreeGrafter"/>
</dbReference>
<evidence type="ECO:0000256" key="1">
    <source>
        <dbReference type="ARBA" id="ARBA00004141"/>
    </source>
</evidence>
<organism evidence="10 12">
    <name type="scientific">Didymodactylos carnosus</name>
    <dbReference type="NCBI Taxonomy" id="1234261"/>
    <lineage>
        <taxon>Eukaryota</taxon>
        <taxon>Metazoa</taxon>
        <taxon>Spiralia</taxon>
        <taxon>Gnathifera</taxon>
        <taxon>Rotifera</taxon>
        <taxon>Eurotatoria</taxon>
        <taxon>Bdelloidea</taxon>
        <taxon>Philodinida</taxon>
        <taxon>Philodinidae</taxon>
        <taxon>Didymodactylos</taxon>
    </lineage>
</organism>
<evidence type="ECO:0000313" key="11">
    <source>
        <dbReference type="EMBL" id="CAF4176222.1"/>
    </source>
</evidence>
<keyword evidence="5" id="KW-1133">Transmembrane helix</keyword>
<protein>
    <recommendedName>
        <fullName evidence="8">V-type proton ATPase subunit a</fullName>
    </recommendedName>
</protein>
<dbReference type="Proteomes" id="UP000663829">
    <property type="component" value="Unassembled WGS sequence"/>
</dbReference>
<comment type="function">
    <text evidence="8">Essential component of the vacuolar proton pump (V-ATPase), a multimeric enzyme that catalyzes the translocation of protons across the membranes. Required for assembly and activity of the V-ATPase.</text>
</comment>
<keyword evidence="4" id="KW-0812">Transmembrane</keyword>
<accession>A0A815FJL3</accession>
<name>A0A815FJL3_9BILA</name>
<evidence type="ECO:0000256" key="8">
    <source>
        <dbReference type="RuleBase" id="RU361189"/>
    </source>
</evidence>
<evidence type="ECO:0000256" key="2">
    <source>
        <dbReference type="ARBA" id="ARBA00009904"/>
    </source>
</evidence>
<reference evidence="10" key="1">
    <citation type="submission" date="2021-02" db="EMBL/GenBank/DDBJ databases">
        <authorList>
            <person name="Nowell W R."/>
        </authorList>
    </citation>
    <scope>NUCLEOTIDE SEQUENCE</scope>
</reference>
<dbReference type="EMBL" id="CAJNOQ010013667">
    <property type="protein sequence ID" value="CAF1326260.1"/>
    <property type="molecule type" value="Genomic_DNA"/>
</dbReference>
<keyword evidence="7" id="KW-0472">Membrane</keyword>
<evidence type="ECO:0000256" key="7">
    <source>
        <dbReference type="ARBA" id="ARBA00023136"/>
    </source>
</evidence>
<dbReference type="GO" id="GO:0016471">
    <property type="term" value="C:vacuolar proton-transporting V-type ATPase complex"/>
    <property type="evidence" value="ECO:0007669"/>
    <property type="project" value="TreeGrafter"/>
</dbReference>
<evidence type="ECO:0000256" key="9">
    <source>
        <dbReference type="SAM" id="Coils"/>
    </source>
</evidence>
<dbReference type="OrthoDB" id="10264220at2759"/>
<keyword evidence="3 8" id="KW-0813">Transport</keyword>
<dbReference type="GO" id="GO:0007035">
    <property type="term" value="P:vacuolar acidification"/>
    <property type="evidence" value="ECO:0007669"/>
    <property type="project" value="TreeGrafter"/>
</dbReference>
<keyword evidence="9" id="KW-0175">Coiled coil</keyword>
<dbReference type="Proteomes" id="UP000681722">
    <property type="component" value="Unassembled WGS sequence"/>
</dbReference>
<dbReference type="GO" id="GO:0051117">
    <property type="term" value="F:ATPase binding"/>
    <property type="evidence" value="ECO:0007669"/>
    <property type="project" value="TreeGrafter"/>
</dbReference>
<evidence type="ECO:0000256" key="3">
    <source>
        <dbReference type="ARBA" id="ARBA00022448"/>
    </source>
</evidence>
<sequence length="387" mass="44920">MSTIFRSEEMTLCQLFLQPEAAYSCISELGELGIVQFRDLNPNVNAFQRKFVNEVRRCEEMGRKLRFLETEIKKDSLPIYDPEDNPEAPKPREMIDLEATFEKLDHELKEINTNADALKRNFSELTELKHNLSMTQLFFNDAQNIFSSVIPLHSNVNEDEVQLLPNSYILELTSLGARGGRRDVVVARPSDQDIMPTREMEIVTSGQPLKLGFITGVIPRERMLAFERMLWRVCRGNVFLKQAEIPEQVEDPITNEKVYKTVFVIFFQGEQLKNRVQKICEGFRANIYPCPENPQERRELAMGVMTRLEDLSVVLHQTQEHRQRVLAATSRNLRTWQIKVRKIKAIYHTMNMFNNDVARKCLIAECWAPVTELDRIQLALRKGTVCK</sequence>
<dbReference type="PANTHER" id="PTHR11629">
    <property type="entry name" value="VACUOLAR PROTON ATPASES"/>
    <property type="match status" value="1"/>
</dbReference>
<comment type="subcellular location">
    <subcellularLocation>
        <location evidence="1">Membrane</location>
        <topology evidence="1">Multi-pass membrane protein</topology>
    </subcellularLocation>
</comment>
<dbReference type="AlphaFoldDB" id="A0A815FJL3"/>
<keyword evidence="6 8" id="KW-0406">Ion transport</keyword>